<dbReference type="eggNOG" id="ENOG502SU1Q">
    <property type="taxonomic scope" value="Eukaryota"/>
</dbReference>
<evidence type="ECO:0000313" key="3">
    <source>
        <dbReference type="Proteomes" id="UP000026915"/>
    </source>
</evidence>
<keyword evidence="3" id="KW-1185">Reference proteome</keyword>
<evidence type="ECO:0000259" key="1">
    <source>
        <dbReference type="Pfam" id="PF13966"/>
    </source>
</evidence>
<dbReference type="Pfam" id="PF13966">
    <property type="entry name" value="zf-RVT"/>
    <property type="match status" value="1"/>
</dbReference>
<dbReference type="OMA" id="ACNTINI"/>
<dbReference type="InterPro" id="IPR026960">
    <property type="entry name" value="RVT-Znf"/>
</dbReference>
<dbReference type="AlphaFoldDB" id="A0A061GBP9"/>
<evidence type="ECO:0000313" key="2">
    <source>
        <dbReference type="EMBL" id="EOY27006.1"/>
    </source>
</evidence>
<protein>
    <recommendedName>
        <fullName evidence="1">Reverse transcriptase zinc-binding domain-containing protein</fullName>
    </recommendedName>
</protein>
<reference evidence="2 3" key="1">
    <citation type="journal article" date="2013" name="Genome Biol.">
        <title>The genome sequence of the most widely cultivated cacao type and its use to identify candidate genes regulating pod color.</title>
        <authorList>
            <person name="Motamayor J.C."/>
            <person name="Mockaitis K."/>
            <person name="Schmutz J."/>
            <person name="Haiminen N."/>
            <person name="Iii D.L."/>
            <person name="Cornejo O."/>
            <person name="Findley S.D."/>
            <person name="Zheng P."/>
            <person name="Utro F."/>
            <person name="Royaert S."/>
            <person name="Saski C."/>
            <person name="Jenkins J."/>
            <person name="Podicheti R."/>
            <person name="Zhao M."/>
            <person name="Scheffler B.E."/>
            <person name="Stack J.C."/>
            <person name="Feltus F.A."/>
            <person name="Mustiga G.M."/>
            <person name="Amores F."/>
            <person name="Phillips W."/>
            <person name="Marelli J.P."/>
            <person name="May G.D."/>
            <person name="Shapiro H."/>
            <person name="Ma J."/>
            <person name="Bustamante C.D."/>
            <person name="Schnell R.J."/>
            <person name="Main D."/>
            <person name="Gilbert D."/>
            <person name="Parida L."/>
            <person name="Kuhn D.N."/>
        </authorList>
    </citation>
    <scope>NUCLEOTIDE SEQUENCE [LARGE SCALE GENOMIC DNA]</scope>
    <source>
        <strain evidence="3">cv. Matina 1-6</strain>
    </source>
</reference>
<name>A0A061GBP9_THECC</name>
<dbReference type="HOGENOM" id="CLU_1274226_0_0_1"/>
<dbReference type="Gramene" id="EOY27006">
    <property type="protein sequence ID" value="EOY27006"/>
    <property type="gene ID" value="TCM_028962"/>
</dbReference>
<dbReference type="InParanoid" id="A0A061GBP9"/>
<accession>A0A061GBP9</accession>
<dbReference type="Proteomes" id="UP000026915">
    <property type="component" value="Chromosome 6"/>
</dbReference>
<proteinExistence type="predicted"/>
<gene>
    <name evidence="2" type="ORF">TCM_028962</name>
</gene>
<dbReference type="EMBL" id="CM001884">
    <property type="protein sequence ID" value="EOY27006.1"/>
    <property type="molecule type" value="Genomic_DNA"/>
</dbReference>
<sequence>MGSGTNKEGSQMGRTIMVLQRDRVEDRTWRNIWKNLMPYRIEIFCWQVLHERVAVKQELAKKNLIDQEAAVCGLFKNESELVRHLFFHCLEVWHVWMRWCSEWGVTWVVLEDLVISFNTWNAGPVRKGEFKIWCMAFYAILWSVWLYRNDMVFRRATWNADQVFELVKLKVATWAQAKWPFEYGVVLDTFRYPAEGTMVKKRKITRIVEEWSKPHKG</sequence>
<organism evidence="2 3">
    <name type="scientific">Theobroma cacao</name>
    <name type="common">Cacao</name>
    <name type="synonym">Cocoa</name>
    <dbReference type="NCBI Taxonomy" id="3641"/>
    <lineage>
        <taxon>Eukaryota</taxon>
        <taxon>Viridiplantae</taxon>
        <taxon>Streptophyta</taxon>
        <taxon>Embryophyta</taxon>
        <taxon>Tracheophyta</taxon>
        <taxon>Spermatophyta</taxon>
        <taxon>Magnoliopsida</taxon>
        <taxon>eudicotyledons</taxon>
        <taxon>Gunneridae</taxon>
        <taxon>Pentapetalae</taxon>
        <taxon>rosids</taxon>
        <taxon>malvids</taxon>
        <taxon>Malvales</taxon>
        <taxon>Malvaceae</taxon>
        <taxon>Byttnerioideae</taxon>
        <taxon>Theobroma</taxon>
    </lineage>
</organism>
<feature type="domain" description="Reverse transcriptase zinc-binding" evidence="1">
    <location>
        <begin position="18"/>
        <end position="96"/>
    </location>
</feature>